<evidence type="ECO:0000256" key="3">
    <source>
        <dbReference type="ARBA" id="ARBA00023163"/>
    </source>
</evidence>
<keyword evidence="1" id="KW-0805">Transcription regulation</keyword>
<dbReference type="InterPro" id="IPR018062">
    <property type="entry name" value="HTH_AraC-typ_CS"/>
</dbReference>
<dbReference type="InterPro" id="IPR018060">
    <property type="entry name" value="HTH_AraC"/>
</dbReference>
<proteinExistence type="predicted"/>
<keyword evidence="2" id="KW-0238">DNA-binding</keyword>
<dbReference type="Proteomes" id="UP000808337">
    <property type="component" value="Unassembled WGS sequence"/>
</dbReference>
<evidence type="ECO:0000259" key="4">
    <source>
        <dbReference type="PROSITE" id="PS01124"/>
    </source>
</evidence>
<feature type="domain" description="HTH araC/xylS-type" evidence="4">
    <location>
        <begin position="185"/>
        <end position="284"/>
    </location>
</feature>
<dbReference type="Gene3D" id="1.10.10.60">
    <property type="entry name" value="Homeodomain-like"/>
    <property type="match status" value="2"/>
</dbReference>
<dbReference type="Pfam" id="PF12833">
    <property type="entry name" value="HTH_18"/>
    <property type="match status" value="1"/>
</dbReference>
<dbReference type="SMART" id="SM00342">
    <property type="entry name" value="HTH_ARAC"/>
    <property type="match status" value="1"/>
</dbReference>
<evidence type="ECO:0000256" key="1">
    <source>
        <dbReference type="ARBA" id="ARBA00023015"/>
    </source>
</evidence>
<name>A0A9D7SYD0_9BACT</name>
<dbReference type="GO" id="GO:0043565">
    <property type="term" value="F:sequence-specific DNA binding"/>
    <property type="evidence" value="ECO:0007669"/>
    <property type="project" value="InterPro"/>
</dbReference>
<dbReference type="PROSITE" id="PS01124">
    <property type="entry name" value="HTH_ARAC_FAMILY_2"/>
    <property type="match status" value="1"/>
</dbReference>
<dbReference type="GO" id="GO:0003700">
    <property type="term" value="F:DNA-binding transcription factor activity"/>
    <property type="evidence" value="ECO:0007669"/>
    <property type="project" value="InterPro"/>
</dbReference>
<dbReference type="PANTHER" id="PTHR43280:SF27">
    <property type="entry name" value="TRANSCRIPTIONAL REGULATOR MTLR"/>
    <property type="match status" value="1"/>
</dbReference>
<comment type="caution">
    <text evidence="5">The sequence shown here is derived from an EMBL/GenBank/DDBJ whole genome shotgun (WGS) entry which is preliminary data.</text>
</comment>
<accession>A0A9D7SYD0</accession>
<dbReference type="PROSITE" id="PS00041">
    <property type="entry name" value="HTH_ARAC_FAMILY_1"/>
    <property type="match status" value="1"/>
</dbReference>
<dbReference type="EMBL" id="JADKGY010000008">
    <property type="protein sequence ID" value="MBK9983059.1"/>
    <property type="molecule type" value="Genomic_DNA"/>
</dbReference>
<evidence type="ECO:0000256" key="2">
    <source>
        <dbReference type="ARBA" id="ARBA00023125"/>
    </source>
</evidence>
<evidence type="ECO:0000313" key="5">
    <source>
        <dbReference type="EMBL" id="MBK9983059.1"/>
    </source>
</evidence>
<protein>
    <submittedName>
        <fullName evidence="5">Helix-turn-helix domain-containing protein</fullName>
    </submittedName>
</protein>
<dbReference type="AlphaFoldDB" id="A0A9D7SYD0"/>
<dbReference type="PANTHER" id="PTHR43280">
    <property type="entry name" value="ARAC-FAMILY TRANSCRIPTIONAL REGULATOR"/>
    <property type="match status" value="1"/>
</dbReference>
<reference evidence="5 6" key="1">
    <citation type="submission" date="2020-10" db="EMBL/GenBank/DDBJ databases">
        <title>Connecting structure to function with the recovery of over 1000 high-quality activated sludge metagenome-assembled genomes encoding full-length rRNA genes using long-read sequencing.</title>
        <authorList>
            <person name="Singleton C.M."/>
            <person name="Petriglieri F."/>
            <person name="Kristensen J.M."/>
            <person name="Kirkegaard R.H."/>
            <person name="Michaelsen T.Y."/>
            <person name="Andersen M.H."/>
            <person name="Karst S.M."/>
            <person name="Dueholm M.S."/>
            <person name="Nielsen P.H."/>
            <person name="Albertsen M."/>
        </authorList>
    </citation>
    <scope>NUCLEOTIDE SEQUENCE [LARGE SCALE GENOMIC DNA]</scope>
    <source>
        <strain evidence="5">Ribe_18-Q3-R11-54_MAXAC.273</strain>
    </source>
</reference>
<gene>
    <name evidence="5" type="ORF">IPP15_11660</name>
</gene>
<keyword evidence="3" id="KW-0804">Transcription</keyword>
<sequence>MKVYQEITPVTGADIFVILDSVNKGFEYPIHNHAEFELTLVMGSAGTRIVGDSVLHYEDEDLVLIGPYLFHKWDDEHKKGDKENPCRVVTIQFDMHLFDKYFLSKKPFALIQELLKTSGRGIRFFGKTREVAKKRIEKLVGLSGLESVTEFLLLLDLLSKSTESEFLANTGFNVNLVQSNSKRLNAAYQYIIAHFQESTLKMSNVAAQINLGDSAFSHFFKKATNRSFSDYLIAMRIEYACKLLLESDEQISRIAFLSGFNNIANFNRMFKKAHQATPIRFRKIYQEKSKFDWNRQITPGQFIPAGVNGKNGDKPLEYSTRYVRS</sequence>
<dbReference type="SUPFAM" id="SSF46689">
    <property type="entry name" value="Homeodomain-like"/>
    <property type="match status" value="2"/>
</dbReference>
<organism evidence="5 6">
    <name type="scientific">Candidatus Opimibacter skivensis</name>
    <dbReference type="NCBI Taxonomy" id="2982028"/>
    <lineage>
        <taxon>Bacteria</taxon>
        <taxon>Pseudomonadati</taxon>
        <taxon>Bacteroidota</taxon>
        <taxon>Saprospiria</taxon>
        <taxon>Saprospirales</taxon>
        <taxon>Saprospiraceae</taxon>
        <taxon>Candidatus Opimibacter</taxon>
    </lineage>
</organism>
<evidence type="ECO:0000313" key="6">
    <source>
        <dbReference type="Proteomes" id="UP000808337"/>
    </source>
</evidence>
<dbReference type="InterPro" id="IPR009057">
    <property type="entry name" value="Homeodomain-like_sf"/>
</dbReference>